<keyword evidence="5" id="KW-0175">Coiled coil</keyword>
<evidence type="ECO:0000313" key="8">
    <source>
        <dbReference type="EMBL" id="TPP40499.1"/>
    </source>
</evidence>
<dbReference type="InterPro" id="IPR001841">
    <property type="entry name" value="Znf_RING"/>
</dbReference>
<dbReference type="InterPro" id="IPR017907">
    <property type="entry name" value="Znf_RING_CS"/>
</dbReference>
<reference evidence="11" key="1">
    <citation type="submission" date="2019-02" db="EMBL/GenBank/DDBJ databases">
        <title>FDA dAtabase for Regulatory Grade micrObial Sequences (FDA-ARGOS): Supporting development and validation of Infectious Disease Dx tests.</title>
        <authorList>
            <person name="Duncan R."/>
            <person name="Fisher C."/>
            <person name="Tallon L."/>
            <person name="Sadzewicz L."/>
            <person name="Sengamalay N."/>
            <person name="Ott S."/>
            <person name="Godinez A."/>
            <person name="Nagaraj S."/>
            <person name="Vavikolanu K."/>
            <person name="Vyas G."/>
            <person name="Nadendla S."/>
            <person name="Aluvathingal J."/>
            <person name="Sichtig H."/>
        </authorList>
    </citation>
    <scope>NUCLEOTIDE SEQUENCE [LARGE SCALE GENOMIC DNA]</scope>
    <source>
        <strain evidence="11">FDAARGOS_360</strain>
    </source>
</reference>
<feature type="domain" description="RING-type" evidence="7">
    <location>
        <begin position="279"/>
        <end position="319"/>
    </location>
</feature>
<reference evidence="10" key="3">
    <citation type="submission" date="2019-02" db="EMBL/GenBank/DDBJ databases">
        <title>FDA dAtabase for Regulatory Grade micrObial Sequences (FDA-ARGOS): Supporting development and validation of Infectious Disease Dx tests.</title>
        <authorList>
            <person name="Duncan R."/>
            <person name="Fisher C."/>
            <person name="Tallon L."/>
            <person name="Sadzewicz L."/>
            <person name="Sengamalay N."/>
            <person name="Ott S."/>
            <person name="Godinez A."/>
            <person name="Nagaraj S."/>
            <person name="Vavikolanu K."/>
            <person name="Nadendla S."/>
            <person name="Aluvathingal J."/>
            <person name="Sichtig H."/>
        </authorList>
    </citation>
    <scope>NUCLEOTIDE SEQUENCE [LARGE SCALE GENOMIC DNA]</scope>
    <source>
        <strain evidence="10">FDAARGOS_361</strain>
    </source>
</reference>
<dbReference type="Pfam" id="PF00097">
    <property type="entry name" value="zf-C3HC4"/>
    <property type="match status" value="1"/>
</dbReference>
<dbReference type="SMART" id="SM00184">
    <property type="entry name" value="RING"/>
    <property type="match status" value="1"/>
</dbReference>
<keyword evidence="1" id="KW-0479">Metal-binding</keyword>
<dbReference type="AlphaFoldDB" id="A0A504X0I6"/>
<dbReference type="PROSITE" id="PS50089">
    <property type="entry name" value="ZF_RING_2"/>
    <property type="match status" value="1"/>
</dbReference>
<gene>
    <name evidence="8" type="ORF">CGC20_13420</name>
    <name evidence="9" type="ORF">CGC21_22175</name>
</gene>
<protein>
    <submittedName>
        <fullName evidence="8">Zinc finger, C3HC4 type (RING finger) family protein</fullName>
    </submittedName>
</protein>
<evidence type="ECO:0000256" key="4">
    <source>
        <dbReference type="PROSITE-ProRule" id="PRU00175"/>
    </source>
</evidence>
<proteinExistence type="predicted"/>
<evidence type="ECO:0000256" key="2">
    <source>
        <dbReference type="ARBA" id="ARBA00022771"/>
    </source>
</evidence>
<dbReference type="EMBL" id="RHLC01000012">
    <property type="protein sequence ID" value="TPP54276.1"/>
    <property type="molecule type" value="Genomic_DNA"/>
</dbReference>
<dbReference type="InterPro" id="IPR013083">
    <property type="entry name" value="Znf_RING/FYVE/PHD"/>
</dbReference>
<evidence type="ECO:0000259" key="7">
    <source>
        <dbReference type="PROSITE" id="PS50089"/>
    </source>
</evidence>
<feature type="region of interest" description="Disordered" evidence="6">
    <location>
        <begin position="1"/>
        <end position="58"/>
    </location>
</feature>
<dbReference type="InterPro" id="IPR018957">
    <property type="entry name" value="Znf_C3HC4_RING-type"/>
</dbReference>
<reference evidence="8" key="2">
    <citation type="submission" date="2019-02" db="EMBL/GenBank/DDBJ databases">
        <title>FDA dAtabase for Regulatory Grade micrObial Sequences (FDA-ARGOS): Supporting development and validation of Infectious Disease Dx tests.</title>
        <authorList>
            <person name="Duncan R."/>
            <person name="Fisher C."/>
            <person name="Tallon L.J."/>
            <person name="Sadzewicz L."/>
            <person name="Sengamalay N."/>
            <person name="Ott S."/>
            <person name="Godinez A."/>
            <person name="Nagaraj S."/>
            <person name="Nadendla S."/>
            <person name="Sichtig H."/>
        </authorList>
    </citation>
    <scope>NUCLEOTIDE SEQUENCE</scope>
    <source>
        <strain evidence="8">FDAARGOS_360</strain>
        <strain evidence="9">FDAARGOS_361</strain>
    </source>
</reference>
<evidence type="ECO:0000256" key="5">
    <source>
        <dbReference type="SAM" id="Coils"/>
    </source>
</evidence>
<dbReference type="VEuPathDB" id="TriTrypDB:LdCL_280018700"/>
<dbReference type="Gene3D" id="3.30.40.10">
    <property type="entry name" value="Zinc/RING finger domain, C3HC4 (zinc finger)"/>
    <property type="match status" value="1"/>
</dbReference>
<sequence length="407" mass="47005">MKATKLPLEMNRNAKALRRRPPSTRKHGAQTHTERSADVRQHTEDVDQTTDHESSDADAIVIPDTAQLMQSKRLQILADQLERSLRVLGQKLDRMQMRMENAGRGALLPFQLRRAKQEKEELKREIMATQRTIKRLIFMSTQMKQMIALKNEVLQSTRARLLEEIKTLETQVHENAEQIRRGYVQRISMLQRYWPWRQLRELGDTTVGKTFEEELARGPRYRNIGIQNNIQTDYIVQQLHWLQELGNREGVFRGHLRLLEGMVEDLNDITDLLETTMTCTVCGMLYENPVILWPCGHSFCLPCVECLAIAPSLYRCPTCGSIGSEGFVHNLLLAETVAKWMFKDKGYGDTQAPLNAIRVHLPRFRQDSIQSRISQLKKDLRESAERAASPGKDPAERELIAISYRLY</sequence>
<keyword evidence="2 4" id="KW-0863">Zinc-finger</keyword>
<evidence type="ECO:0000313" key="9">
    <source>
        <dbReference type="EMBL" id="TPP54276.1"/>
    </source>
</evidence>
<organism evidence="8 11">
    <name type="scientific">Leishmania donovani</name>
    <dbReference type="NCBI Taxonomy" id="5661"/>
    <lineage>
        <taxon>Eukaryota</taxon>
        <taxon>Discoba</taxon>
        <taxon>Euglenozoa</taxon>
        <taxon>Kinetoplastea</taxon>
        <taxon>Metakinetoplastina</taxon>
        <taxon>Trypanosomatida</taxon>
        <taxon>Trypanosomatidae</taxon>
        <taxon>Leishmaniinae</taxon>
        <taxon>Leishmania</taxon>
    </lineage>
</organism>
<feature type="compositionally biased region" description="Basic residues" evidence="6">
    <location>
        <begin position="15"/>
        <end position="29"/>
    </location>
</feature>
<evidence type="ECO:0000256" key="1">
    <source>
        <dbReference type="ARBA" id="ARBA00022723"/>
    </source>
</evidence>
<dbReference type="VEuPathDB" id="TriTrypDB:LdBPK_281410.1"/>
<dbReference type="PROSITE" id="PS00518">
    <property type="entry name" value="ZF_RING_1"/>
    <property type="match status" value="1"/>
</dbReference>
<keyword evidence="3" id="KW-0862">Zinc</keyword>
<comment type="caution">
    <text evidence="8">The sequence shown here is derived from an EMBL/GenBank/DDBJ whole genome shotgun (WGS) entry which is preliminary data.</text>
</comment>
<dbReference type="GO" id="GO:0008270">
    <property type="term" value="F:zinc ion binding"/>
    <property type="evidence" value="ECO:0007669"/>
    <property type="project" value="UniProtKB-KW"/>
</dbReference>
<name>A0A504X0I6_LEIDO</name>
<evidence type="ECO:0000256" key="6">
    <source>
        <dbReference type="SAM" id="MobiDB-lite"/>
    </source>
</evidence>
<evidence type="ECO:0000313" key="10">
    <source>
        <dbReference type="Proteomes" id="UP000318447"/>
    </source>
</evidence>
<feature type="compositionally biased region" description="Basic and acidic residues" evidence="6">
    <location>
        <begin position="32"/>
        <end position="55"/>
    </location>
</feature>
<evidence type="ECO:0000313" key="11">
    <source>
        <dbReference type="Proteomes" id="UP000318821"/>
    </source>
</evidence>
<dbReference type="EMBL" id="RHLD01000012">
    <property type="protein sequence ID" value="TPP40499.1"/>
    <property type="molecule type" value="Genomic_DNA"/>
</dbReference>
<dbReference type="Proteomes" id="UP000318447">
    <property type="component" value="Unassembled WGS sequence"/>
</dbReference>
<feature type="coiled-coil region" evidence="5">
    <location>
        <begin position="78"/>
        <end position="178"/>
    </location>
</feature>
<dbReference type="SUPFAM" id="SSF57850">
    <property type="entry name" value="RING/U-box"/>
    <property type="match status" value="1"/>
</dbReference>
<evidence type="ECO:0000256" key="3">
    <source>
        <dbReference type="ARBA" id="ARBA00022833"/>
    </source>
</evidence>
<accession>A0A504X0I6</accession>
<dbReference type="Proteomes" id="UP000318821">
    <property type="component" value="Unassembled WGS sequence"/>
</dbReference>
<dbReference type="VEuPathDB" id="TriTrypDB:LDHU3_28.1770"/>